<evidence type="ECO:0000313" key="2">
    <source>
        <dbReference type="Proteomes" id="UP000829398"/>
    </source>
</evidence>
<organism evidence="1 2">
    <name type="scientific">Citrus sinensis</name>
    <name type="common">Sweet orange</name>
    <name type="synonym">Citrus aurantium var. sinensis</name>
    <dbReference type="NCBI Taxonomy" id="2711"/>
    <lineage>
        <taxon>Eukaryota</taxon>
        <taxon>Viridiplantae</taxon>
        <taxon>Streptophyta</taxon>
        <taxon>Embryophyta</taxon>
        <taxon>Tracheophyta</taxon>
        <taxon>Spermatophyta</taxon>
        <taxon>Magnoliopsida</taxon>
        <taxon>eudicotyledons</taxon>
        <taxon>Gunneridae</taxon>
        <taxon>Pentapetalae</taxon>
        <taxon>rosids</taxon>
        <taxon>malvids</taxon>
        <taxon>Sapindales</taxon>
        <taxon>Rutaceae</taxon>
        <taxon>Aurantioideae</taxon>
        <taxon>Citrus</taxon>
    </lineage>
</organism>
<keyword evidence="2" id="KW-1185">Reference proteome</keyword>
<dbReference type="Proteomes" id="UP000829398">
    <property type="component" value="Chromosome 4"/>
</dbReference>
<comment type="caution">
    <text evidence="1">The sequence shown here is derived from an EMBL/GenBank/DDBJ whole genome shotgun (WGS) entry which is preliminary data.</text>
</comment>
<sequence>MAMDPSSTSSLQLAMAALVGASLMAISAFYIHKRAVDQVLDRLVEIRRKHPQKSDTHFEEEEGEEEDGDTEEGDFEEDFGSDGDAIMRQQSQSRLSRSLEDSTLRRYGISSSLPNVSVRNDWLEEDAKFDEAIRVRAQNCSASSLDKLNFIPTGLPSLQTPRRLEEGQSINRSGSGARLVSLGRLPRTPVGNAFEDSDEDGTEHANEDDITYSNENVDAFAYMISDADSKVQSSSALPFRGDGMNYVQDKNYRATINDAKPALDLHDNGKVDKASRNAVGTETILYNTISQLRTTVHEPTNIEEEEVWKMIQECLDLRKRYVFTEKVAPWMKEAEPETNISEMRSDPFHFVPVEASKHHFRMEDGVVHVYASESDTTELFPVASATEFFTDMHHILRIMSIGNVRTACHHRLRFLEEKFRLHLLVNADGEFLAQKSAPHRDFYNIRKVDTHVHHSACMNQKHLLRFIKSKLRKEPDEVVIFRDGKYMTLKEVFESLDLTGYDLNVDLLDVHADKSTFHRFDKFNLKYNPCGQSRLREIFLKQDNLIQGRFLAEVTKQVLLDLEASKYQMAEYRVSIYGRKQSEWDQLASWFINNEIYSENAIWLIQLPRLYNVYKQMGIVKSFQNIIDNVFIPLFEVTIDPSSHPQLHVFLLMAYMLCESCLKWLFSSSLCLLKVKTKSTIEAASDTIVSLSTQVVGFDLVDDESKPERRPTKHMPKPAEWTNEFNPAYSYYTYYFYANLYTLNKLRESKGMPTIKLRPHCGEAGEIDHLAAAFLLCNNISHGIHLRKSPVLQYLYYLAQIGLAMSPLSNNSLFLDYHRNPFPMFFQRGLNVSLSSDDPLQIHLTKEALVEEYSVAAKVWKLSSCDLCEIARNSVYQSGFSHMAKSHWLGNKFFIRGPEGNDIHKTNVPNIRIEFRHETWKEEMQYVYLGRAIIPVEIDT</sequence>
<name>A0ACB8LJI1_CITSI</name>
<dbReference type="EMBL" id="CM039173">
    <property type="protein sequence ID" value="KAH9773672.1"/>
    <property type="molecule type" value="Genomic_DNA"/>
</dbReference>
<protein>
    <submittedName>
        <fullName evidence="1">AMP deaminase</fullName>
    </submittedName>
</protein>
<reference evidence="2" key="1">
    <citation type="journal article" date="2023" name="Hortic. Res.">
        <title>A chromosome-level phased genome enabling allele-level studies in sweet orange: a case study on citrus Huanglongbing tolerance.</title>
        <authorList>
            <person name="Wu B."/>
            <person name="Yu Q."/>
            <person name="Deng Z."/>
            <person name="Duan Y."/>
            <person name="Luo F."/>
            <person name="Gmitter F. Jr."/>
        </authorList>
    </citation>
    <scope>NUCLEOTIDE SEQUENCE [LARGE SCALE GENOMIC DNA]</scope>
    <source>
        <strain evidence="2">cv. Valencia</strain>
    </source>
</reference>
<accession>A0ACB8LJI1</accession>
<evidence type="ECO:0000313" key="1">
    <source>
        <dbReference type="EMBL" id="KAH9773672.1"/>
    </source>
</evidence>
<gene>
    <name evidence="1" type="ORF">KPL71_013395</name>
</gene>
<proteinExistence type="predicted"/>